<proteinExistence type="predicted"/>
<dbReference type="EMBL" id="CAID01000002">
    <property type="protein sequence ID" value="CAL52092.2"/>
    <property type="molecule type" value="Genomic_DNA"/>
</dbReference>
<reference evidence="2" key="1">
    <citation type="journal article" date="2006" name="Proc. Natl. Acad. Sci. U.S.A.">
        <title>Genome analysis of the smallest free-living eukaryote Ostreococcus tauri unveils many unique features.</title>
        <authorList>
            <person name="Derelle E."/>
            <person name="Ferraz C."/>
            <person name="Rombauts S."/>
            <person name="Rouze P."/>
            <person name="Worden A.Z."/>
            <person name="Robbens S."/>
            <person name="Partensky F."/>
            <person name="Degroeve S."/>
            <person name="Echeynie S."/>
            <person name="Cooke R."/>
            <person name="Saeys Y."/>
            <person name="Wuyts J."/>
            <person name="Jabbari K."/>
            <person name="Bowler C."/>
            <person name="Panaud O."/>
            <person name="Piegu B."/>
            <person name="Ball S.G."/>
            <person name="Ral J.-P."/>
            <person name="Bouget F.-Y."/>
            <person name="Piganeau G."/>
            <person name="De Baets B."/>
            <person name="Picard A."/>
            <person name="Delseny M."/>
            <person name="Demaille J."/>
            <person name="Van de Peer Y."/>
            <person name="Moreau H."/>
        </authorList>
    </citation>
    <scope>NUCLEOTIDE SEQUENCE [LARGE SCALE GENOMIC DNA]</scope>
    <source>
        <strain evidence="2">OTTH 0595 / CCAP 157/2 / RCC745</strain>
    </source>
</reference>
<dbReference type="InParanoid" id="Q01F09"/>
<name>Q01F09_OSTTA</name>
<protein>
    <submittedName>
        <fullName evidence="1">Unnamed product</fullName>
    </submittedName>
</protein>
<accession>Q01F09</accession>
<dbReference type="AlphaFoldDB" id="Q01F09"/>
<evidence type="ECO:0000313" key="2">
    <source>
        <dbReference type="Proteomes" id="UP000009170"/>
    </source>
</evidence>
<dbReference type="GeneID" id="9836555"/>
<reference evidence="1 2" key="2">
    <citation type="journal article" date="2014" name="BMC Genomics">
        <title>An improved genome of the model marine alga Ostreococcus tauri unfolds by assessing Illumina de novo assemblies.</title>
        <authorList>
            <person name="Blanc-Mathieu R."/>
            <person name="Verhelst B."/>
            <person name="Derelle E."/>
            <person name="Rombauts S."/>
            <person name="Bouget F.Y."/>
            <person name="Carre I."/>
            <person name="Chateau A."/>
            <person name="Eyre-Walker A."/>
            <person name="Grimsley N."/>
            <person name="Moreau H."/>
            <person name="Piegu B."/>
            <person name="Rivals E."/>
            <person name="Schackwitz W."/>
            <person name="Van de Peer Y."/>
            <person name="Piganeau G."/>
        </authorList>
    </citation>
    <scope>NUCLEOTIDE SEQUENCE [LARGE SCALE GENOMIC DNA]</scope>
    <source>
        <strain evidence="2">OTTH 0595 / CCAP 157/2 / RCC745</strain>
    </source>
</reference>
<organism evidence="1 2">
    <name type="scientific">Ostreococcus tauri</name>
    <name type="common">Marine green alga</name>
    <dbReference type="NCBI Taxonomy" id="70448"/>
    <lineage>
        <taxon>Eukaryota</taxon>
        <taxon>Viridiplantae</taxon>
        <taxon>Chlorophyta</taxon>
        <taxon>Mamiellophyceae</taxon>
        <taxon>Mamiellales</taxon>
        <taxon>Bathycoccaceae</taxon>
        <taxon>Ostreococcus</taxon>
    </lineage>
</organism>
<evidence type="ECO:0000313" key="1">
    <source>
        <dbReference type="EMBL" id="CAL52092.2"/>
    </source>
</evidence>
<dbReference type="Proteomes" id="UP000009170">
    <property type="component" value="Unassembled WGS sequence"/>
</dbReference>
<dbReference type="RefSeq" id="XP_003074832.1">
    <property type="nucleotide sequence ID" value="XM_003074784.1"/>
</dbReference>
<dbReference type="OMA" id="MDGIWEL"/>
<sequence length="87" mass="9929">MDGIWELRSVSMFFTDVSCWEIGSRKYSGFLRYDLSRGLVTVFFNPYESVNHLTILAHGQSVWLSFVVKVCDASSFTSRTLDCFSLA</sequence>
<dbReference type="OrthoDB" id="10403186at2759"/>
<gene>
    <name evidence="1" type="ORF">OT_ostta02g00820</name>
</gene>
<dbReference type="KEGG" id="ota:OT_ostta02g00820"/>
<comment type="caution">
    <text evidence="1">The sequence shown here is derived from an EMBL/GenBank/DDBJ whole genome shotgun (WGS) entry which is preliminary data.</text>
</comment>
<keyword evidence="2" id="KW-1185">Reference proteome</keyword>